<evidence type="ECO:0000313" key="11">
    <source>
        <dbReference type="Proteomes" id="UP000639338"/>
    </source>
</evidence>
<comment type="similarity">
    <text evidence="2 8">Belongs to the cytochrome P450 family.</text>
</comment>
<evidence type="ECO:0000256" key="6">
    <source>
        <dbReference type="ARBA" id="ARBA00023033"/>
    </source>
</evidence>
<sequence>MSQITMTGSIVIETTKMMGTIVIGTTTYFLIFASLIALLLLFIDHNKNKNKNLTNSLIIDSNNNVDDDDDDDVVMKNEMLPEPPGPKPWPIIGSLDILGRYDVPYKAFGELAKEYNCQIIKLKLGSVPCVVVNGLDNIKEILITKGPHFDSRPNFVRYNLLFSGDKENSLAFSDWSEMQKTRRETLRIHAFPRAFTKKYHQLNGIITNEIDTLLNYIDIKNTHRITTKTMILQTCANIFTNYFTSKTFEFHDKEFQKIVINFDKIFWEVNQGYAADFMPFLMPLHKLNMKRMANWTHEIREFVENNIINTRKNNWTDVIDENDYVDCLINHVNTNTQPIMSWDTALFSLEDILGGHAAVGNFLMKIFGYLATRKNVQIKAQIEIDAVDISGRNVGLEHRKSMPYTEAILLETIRIIASPIVPHVASRDSSVAGYKIEKDTFIFLNNYELNMSEDLWKSPGEFIPDRFVVNGKILKPEFFIPFGGGRRSCMGYKLVQYLSFSILASVLKNYTIMPIKGQSYNVPIGNLALPQTTFDFEFIKR</sequence>
<evidence type="ECO:0000256" key="8">
    <source>
        <dbReference type="RuleBase" id="RU000461"/>
    </source>
</evidence>
<evidence type="ECO:0000313" key="10">
    <source>
        <dbReference type="EMBL" id="KAF7995621.1"/>
    </source>
</evidence>
<evidence type="ECO:0008006" key="12">
    <source>
        <dbReference type="Google" id="ProtNLM"/>
    </source>
</evidence>
<dbReference type="GO" id="GO:0020037">
    <property type="term" value="F:heme binding"/>
    <property type="evidence" value="ECO:0007669"/>
    <property type="project" value="InterPro"/>
</dbReference>
<dbReference type="Gene3D" id="1.10.630.10">
    <property type="entry name" value="Cytochrome P450"/>
    <property type="match status" value="1"/>
</dbReference>
<dbReference type="PRINTS" id="PR00463">
    <property type="entry name" value="EP450I"/>
</dbReference>
<keyword evidence="9" id="KW-1133">Transmembrane helix</keyword>
<comment type="caution">
    <text evidence="10">The sequence shown here is derived from an EMBL/GenBank/DDBJ whole genome shotgun (WGS) entry which is preliminary data.</text>
</comment>
<evidence type="ECO:0000256" key="4">
    <source>
        <dbReference type="ARBA" id="ARBA00023002"/>
    </source>
</evidence>
<reference evidence="10 11" key="1">
    <citation type="submission" date="2020-08" db="EMBL/GenBank/DDBJ databases">
        <title>Aphidius gifuensis genome sequencing and assembly.</title>
        <authorList>
            <person name="Du Z."/>
        </authorList>
    </citation>
    <scope>NUCLEOTIDE SEQUENCE [LARGE SCALE GENOMIC DNA]</scope>
    <source>
        <strain evidence="10">YNYX2018</strain>
        <tissue evidence="10">Adults</tissue>
    </source>
</reference>
<dbReference type="GO" id="GO:0004497">
    <property type="term" value="F:monooxygenase activity"/>
    <property type="evidence" value="ECO:0007669"/>
    <property type="project" value="UniProtKB-KW"/>
</dbReference>
<dbReference type="PANTHER" id="PTHR24303">
    <property type="entry name" value="HEME-BINDING MONOOXYGENASE FAMILY"/>
    <property type="match status" value="1"/>
</dbReference>
<keyword evidence="4 8" id="KW-0560">Oxidoreductase</keyword>
<proteinExistence type="inferred from homology"/>
<keyword evidence="3 7" id="KW-0479">Metal-binding</keyword>
<dbReference type="InterPro" id="IPR036396">
    <property type="entry name" value="Cyt_P450_sf"/>
</dbReference>
<evidence type="ECO:0000256" key="5">
    <source>
        <dbReference type="ARBA" id="ARBA00023004"/>
    </source>
</evidence>
<keyword evidence="9" id="KW-0472">Membrane</keyword>
<keyword evidence="5 7" id="KW-0408">Iron</keyword>
<dbReference type="AlphaFoldDB" id="A0A834XZB5"/>
<dbReference type="PROSITE" id="PS00086">
    <property type="entry name" value="CYTOCHROME_P450"/>
    <property type="match status" value="1"/>
</dbReference>
<feature type="transmembrane region" description="Helical" evidence="9">
    <location>
        <begin position="21"/>
        <end position="43"/>
    </location>
</feature>
<dbReference type="Pfam" id="PF00067">
    <property type="entry name" value="p450"/>
    <property type="match status" value="1"/>
</dbReference>
<comment type="cofactor">
    <cofactor evidence="1 7">
        <name>heme</name>
        <dbReference type="ChEBI" id="CHEBI:30413"/>
    </cofactor>
</comment>
<name>A0A834XZB5_APHGI</name>
<evidence type="ECO:0000256" key="1">
    <source>
        <dbReference type="ARBA" id="ARBA00001971"/>
    </source>
</evidence>
<dbReference type="InterPro" id="IPR017972">
    <property type="entry name" value="Cyt_P450_CS"/>
</dbReference>
<evidence type="ECO:0000256" key="3">
    <source>
        <dbReference type="ARBA" id="ARBA00022723"/>
    </source>
</evidence>
<dbReference type="Proteomes" id="UP000639338">
    <property type="component" value="Unassembled WGS sequence"/>
</dbReference>
<keyword evidence="6 8" id="KW-0503">Monooxygenase</keyword>
<dbReference type="PANTHER" id="PTHR24303:SF27">
    <property type="entry name" value="CYTOCHROME P450 307B1"/>
    <property type="match status" value="1"/>
</dbReference>
<evidence type="ECO:0000256" key="9">
    <source>
        <dbReference type="SAM" id="Phobius"/>
    </source>
</evidence>
<evidence type="ECO:0000256" key="2">
    <source>
        <dbReference type="ARBA" id="ARBA00010617"/>
    </source>
</evidence>
<dbReference type="SUPFAM" id="SSF48264">
    <property type="entry name" value="Cytochrome P450"/>
    <property type="match status" value="1"/>
</dbReference>
<dbReference type="GO" id="GO:0016705">
    <property type="term" value="F:oxidoreductase activity, acting on paired donors, with incorporation or reduction of molecular oxygen"/>
    <property type="evidence" value="ECO:0007669"/>
    <property type="project" value="InterPro"/>
</dbReference>
<evidence type="ECO:0000256" key="7">
    <source>
        <dbReference type="PIRSR" id="PIRSR602401-1"/>
    </source>
</evidence>
<dbReference type="InterPro" id="IPR002401">
    <property type="entry name" value="Cyt_P450_E_grp-I"/>
</dbReference>
<keyword evidence="11" id="KW-1185">Reference proteome</keyword>
<dbReference type="GO" id="GO:0005506">
    <property type="term" value="F:iron ion binding"/>
    <property type="evidence" value="ECO:0007669"/>
    <property type="project" value="InterPro"/>
</dbReference>
<keyword evidence="9" id="KW-0812">Transmembrane</keyword>
<organism evidence="10 11">
    <name type="scientific">Aphidius gifuensis</name>
    <name type="common">Parasitoid wasp</name>
    <dbReference type="NCBI Taxonomy" id="684658"/>
    <lineage>
        <taxon>Eukaryota</taxon>
        <taxon>Metazoa</taxon>
        <taxon>Ecdysozoa</taxon>
        <taxon>Arthropoda</taxon>
        <taxon>Hexapoda</taxon>
        <taxon>Insecta</taxon>
        <taxon>Pterygota</taxon>
        <taxon>Neoptera</taxon>
        <taxon>Endopterygota</taxon>
        <taxon>Hymenoptera</taxon>
        <taxon>Apocrita</taxon>
        <taxon>Ichneumonoidea</taxon>
        <taxon>Braconidae</taxon>
        <taxon>Aphidiinae</taxon>
        <taxon>Aphidius</taxon>
    </lineage>
</organism>
<gene>
    <name evidence="10" type="ORF">HCN44_006728</name>
</gene>
<dbReference type="InterPro" id="IPR001128">
    <property type="entry name" value="Cyt_P450"/>
</dbReference>
<dbReference type="EMBL" id="JACMRX010000002">
    <property type="protein sequence ID" value="KAF7995621.1"/>
    <property type="molecule type" value="Genomic_DNA"/>
</dbReference>
<keyword evidence="7 8" id="KW-0349">Heme</keyword>
<dbReference type="OrthoDB" id="1470350at2759"/>
<accession>A0A834XZB5</accession>
<feature type="binding site" description="axial binding residue" evidence="7">
    <location>
        <position position="489"/>
    </location>
    <ligand>
        <name>heme</name>
        <dbReference type="ChEBI" id="CHEBI:30413"/>
    </ligand>
    <ligandPart>
        <name>Fe</name>
        <dbReference type="ChEBI" id="CHEBI:18248"/>
    </ligandPart>
</feature>
<protein>
    <recommendedName>
        <fullName evidence="12">Cytochrome P450</fullName>
    </recommendedName>
</protein>